<keyword evidence="7" id="KW-1185">Reference proteome</keyword>
<dbReference type="Pfam" id="PF00090">
    <property type="entry name" value="TSP_1"/>
    <property type="match status" value="1"/>
</dbReference>
<feature type="region of interest" description="Disordered" evidence="5">
    <location>
        <begin position="356"/>
        <end position="379"/>
    </location>
</feature>
<evidence type="ECO:0000313" key="8">
    <source>
        <dbReference type="WBParaSite" id="nRc.2.0.1.t09927-RA"/>
    </source>
</evidence>
<dbReference type="InterPro" id="IPR036383">
    <property type="entry name" value="TSP1_rpt_sf"/>
</dbReference>
<evidence type="ECO:0000256" key="5">
    <source>
        <dbReference type="SAM" id="MobiDB-lite"/>
    </source>
</evidence>
<reference evidence="8" key="1">
    <citation type="submission" date="2022-11" db="UniProtKB">
        <authorList>
            <consortium name="WormBaseParasite"/>
        </authorList>
    </citation>
    <scope>IDENTIFICATION</scope>
</reference>
<feature type="transmembrane region" description="Helical" evidence="6">
    <location>
        <begin position="638"/>
        <end position="657"/>
    </location>
</feature>
<evidence type="ECO:0000256" key="1">
    <source>
        <dbReference type="ARBA" id="ARBA00004141"/>
    </source>
</evidence>
<evidence type="ECO:0000256" key="2">
    <source>
        <dbReference type="ARBA" id="ARBA00022692"/>
    </source>
</evidence>
<feature type="compositionally biased region" description="Polar residues" evidence="5">
    <location>
        <begin position="258"/>
        <end position="290"/>
    </location>
</feature>
<dbReference type="Pfam" id="PF00002">
    <property type="entry name" value="7tm_2"/>
    <property type="match status" value="1"/>
</dbReference>
<evidence type="ECO:0000313" key="7">
    <source>
        <dbReference type="Proteomes" id="UP000887565"/>
    </source>
</evidence>
<evidence type="ECO:0000256" key="4">
    <source>
        <dbReference type="ARBA" id="ARBA00023136"/>
    </source>
</evidence>
<accession>A0A915I849</accession>
<evidence type="ECO:0000256" key="3">
    <source>
        <dbReference type="ARBA" id="ARBA00022989"/>
    </source>
</evidence>
<dbReference type="WBParaSite" id="nRc.2.0.1.t09927-RA">
    <property type="protein sequence ID" value="nRc.2.0.1.t09927-RA"/>
    <property type="gene ID" value="nRc.2.0.1.g09927"/>
</dbReference>
<organism evidence="7 8">
    <name type="scientific">Romanomermis culicivorax</name>
    <name type="common">Nematode worm</name>
    <dbReference type="NCBI Taxonomy" id="13658"/>
    <lineage>
        <taxon>Eukaryota</taxon>
        <taxon>Metazoa</taxon>
        <taxon>Ecdysozoa</taxon>
        <taxon>Nematoda</taxon>
        <taxon>Enoplea</taxon>
        <taxon>Dorylaimia</taxon>
        <taxon>Mermithida</taxon>
        <taxon>Mermithoidea</taxon>
        <taxon>Mermithidae</taxon>
        <taxon>Romanomermis</taxon>
    </lineage>
</organism>
<dbReference type="Gene3D" id="1.20.1070.10">
    <property type="entry name" value="Rhodopsin 7-helix transmembrane proteins"/>
    <property type="match status" value="1"/>
</dbReference>
<dbReference type="AlphaFoldDB" id="A0A915I849"/>
<dbReference type="Proteomes" id="UP000887565">
    <property type="component" value="Unplaced"/>
</dbReference>
<keyword evidence="4 6" id="KW-0472">Membrane</keyword>
<keyword evidence="2 6" id="KW-0812">Transmembrane</keyword>
<feature type="transmembrane region" description="Helical" evidence="6">
    <location>
        <begin position="498"/>
        <end position="520"/>
    </location>
</feature>
<dbReference type="InterPro" id="IPR000832">
    <property type="entry name" value="GPCR_2_secretin-like"/>
</dbReference>
<proteinExistence type="predicted"/>
<dbReference type="InterPro" id="IPR000884">
    <property type="entry name" value="TSP1_rpt"/>
</dbReference>
<sequence>MVLEIPAKLTGPYSTASLAFVRTTAEISLVGVASNKESENKKVPENSLINENNGGMTTDVKPIPIEDFRSTMAVLQNNLKAIILAGPMQASSNEPAASTHNILKPGLISVTTKTSNVNTVLGMLMTTSRQLLVTKRDSVSSLSTRKVEIAPENPTPVMKIMSKETAPTSINEKPGNSTSTSSTKTVDQISLYSIISSLMNARGTRTIHVQTKRLDTTLVAVNVPDTKNAIVKLNTMLQTVSNRMSTRALSYSGHDENSIPSITSPLNSTASQSNGVPNSSAMPSLSTSPLITPELDTPVKRVFLTSTMTSGSRNTDDKILAIPRSISSPIADKVPYIPPTYVPNIASVEHYINTTTTSQKSEDKSLPPNRSFDNQKDTRSLASQTLESLPPIGIPWPSLHPTLRRELTGRTTTWKRQRKGVDPSTASIPRDYSCKWAEWEGVTPCTVTCGFFGLQNRSRSAQAKATEEECKIQTGIGECINMRACVPMTHAEVLVADVLRSIGCTYIISLSAISLGVYLVGRSRSTHRILQALEDATLCLAHIFIVLYHDRTEKKMMCKLTSLVLQYLFMSNFYFNMLEALQNYLILTNVGTLNSLANFKFFVSFGLAYPLIPTAVIASYWPRVPSLYSCWLNLDENFALSSLINLIGFSCAGVIIMESAHVNTGLYSKYPFMERNLIVDAGLI</sequence>
<dbReference type="GO" id="GO:0016020">
    <property type="term" value="C:membrane"/>
    <property type="evidence" value="ECO:0007669"/>
    <property type="project" value="UniProtKB-SubCell"/>
</dbReference>
<feature type="region of interest" description="Disordered" evidence="5">
    <location>
        <begin position="251"/>
        <end position="291"/>
    </location>
</feature>
<name>A0A915I849_ROMCU</name>
<dbReference type="Gene3D" id="2.20.100.10">
    <property type="entry name" value="Thrombospondin type-1 (TSP1) repeat"/>
    <property type="match status" value="1"/>
</dbReference>
<evidence type="ECO:0000256" key="6">
    <source>
        <dbReference type="SAM" id="Phobius"/>
    </source>
</evidence>
<protein>
    <submittedName>
        <fullName evidence="8">Uncharacterized protein</fullName>
    </submittedName>
</protein>
<dbReference type="GO" id="GO:0004930">
    <property type="term" value="F:G protein-coupled receptor activity"/>
    <property type="evidence" value="ECO:0007669"/>
    <property type="project" value="InterPro"/>
</dbReference>
<keyword evidence="3 6" id="KW-1133">Transmembrane helix</keyword>
<comment type="subcellular location">
    <subcellularLocation>
        <location evidence="1">Membrane</location>
        <topology evidence="1">Multi-pass membrane protein</topology>
    </subcellularLocation>
</comment>
<feature type="transmembrane region" description="Helical" evidence="6">
    <location>
        <begin position="599"/>
        <end position="618"/>
    </location>
</feature>